<dbReference type="SUPFAM" id="SSF52402">
    <property type="entry name" value="Adenine nucleotide alpha hydrolases-like"/>
    <property type="match status" value="1"/>
</dbReference>
<comment type="subcellular location">
    <subcellularLocation>
        <location evidence="1 8">Cytoplasm</location>
    </subcellularLocation>
</comment>
<dbReference type="NCBIfam" id="TIGR02432">
    <property type="entry name" value="lysidine_TilS_N"/>
    <property type="match status" value="1"/>
</dbReference>
<keyword evidence="11" id="KW-1185">Reference proteome</keyword>
<dbReference type="AlphaFoldDB" id="A0A3S9VRY2"/>
<keyword evidence="2 8" id="KW-0963">Cytoplasm</keyword>
<evidence type="ECO:0000259" key="9">
    <source>
        <dbReference type="SMART" id="SM00977"/>
    </source>
</evidence>
<feature type="domain" description="Lysidine-tRNA(Ile) synthetase C-terminal" evidence="9">
    <location>
        <begin position="364"/>
        <end position="437"/>
    </location>
</feature>
<dbReference type="NCBIfam" id="TIGR02433">
    <property type="entry name" value="lysidine_TilS_C"/>
    <property type="match status" value="1"/>
</dbReference>
<dbReference type="RefSeq" id="WP_106480078.1">
    <property type="nucleotide sequence ID" value="NZ_CP032819.1"/>
</dbReference>
<dbReference type="InterPro" id="IPR014729">
    <property type="entry name" value="Rossmann-like_a/b/a_fold"/>
</dbReference>
<organism evidence="10 11">
    <name type="scientific">Butyricimonas faecalis</name>
    <dbReference type="NCBI Taxonomy" id="2093856"/>
    <lineage>
        <taxon>Bacteria</taxon>
        <taxon>Pseudomonadati</taxon>
        <taxon>Bacteroidota</taxon>
        <taxon>Bacteroidia</taxon>
        <taxon>Bacteroidales</taxon>
        <taxon>Odoribacteraceae</taxon>
        <taxon>Butyricimonas</taxon>
    </lineage>
</organism>
<dbReference type="GO" id="GO:0006400">
    <property type="term" value="P:tRNA modification"/>
    <property type="evidence" value="ECO:0007669"/>
    <property type="project" value="UniProtKB-UniRule"/>
</dbReference>
<comment type="similarity">
    <text evidence="8">Belongs to the tRNA(Ile)-lysidine synthase family.</text>
</comment>
<keyword evidence="3 8" id="KW-0436">Ligase</keyword>
<comment type="domain">
    <text evidence="8">The N-terminal region contains the highly conserved SGGXDS motif, predicted to be a P-loop motif involved in ATP binding.</text>
</comment>
<dbReference type="EC" id="6.3.4.19" evidence="8"/>
<dbReference type="InterPro" id="IPR012796">
    <property type="entry name" value="Lysidine-tRNA-synth_C"/>
</dbReference>
<dbReference type="Proteomes" id="UP000270673">
    <property type="component" value="Chromosome"/>
</dbReference>
<reference evidence="10 11" key="1">
    <citation type="submission" date="2018-10" db="EMBL/GenBank/DDBJ databases">
        <title>Butyricimonas faecalis sp. nov., isolated from human faeces and emended description of the genus Butyricimonas.</title>
        <authorList>
            <person name="Le Roy T."/>
            <person name="Van der Smissen P."/>
            <person name="Paquot A."/>
            <person name="Delzenne N."/>
            <person name="Muccioli G."/>
            <person name="Collet J.-F."/>
            <person name="Cani P.D."/>
        </authorList>
    </citation>
    <scope>NUCLEOTIDE SEQUENCE [LARGE SCALE GENOMIC DNA]</scope>
    <source>
        <strain evidence="10 11">H184</strain>
    </source>
</reference>
<name>A0A3S9VRY2_9BACT</name>
<sequence length="443" mass="51717">MLDTIKQFFKEHEIDKKAGFIIAVSGGADSITLLHAFKYLNLRIYALHCNFNLRGKESNMDEQFVKRFCETYGIPMSVKHFDTQEYAKQKGISIEMAARELRYEWFEEMRQKKKMDYIVVGHHADDLAETLFINICRGTGIKGLTGIRPVKDRILRPLLSRSREEIIAYIEQNQLGYRTDSTNNSLDYVRNKIRHMIIPVCKDINPSFLNTVRENCNTLKEVEQIYRYGIDRLKEEVISEENGEILIDIQKTLATPAPYTLLFEILRPYGFNATQIEDILASSDAIPGKQFEAEEYLLTKGRIYWRLFNILEKEDERTLLADSGEYHVDDMIFQLDEQNIDDTFIIPCDLNTGCFDLDKITYPLVLRHWSTGDWFCPLGMKRSKKKLSDFFTDLKFSAKQKKECLILQSGKDIIWVVGHRIDDRYKVSPATKRVLIIKQLKRI</sequence>
<dbReference type="SUPFAM" id="SSF56037">
    <property type="entry name" value="PheT/TilS domain"/>
    <property type="match status" value="1"/>
</dbReference>
<dbReference type="EMBL" id="CP032819">
    <property type="protein sequence ID" value="AZS29332.1"/>
    <property type="molecule type" value="Genomic_DNA"/>
</dbReference>
<evidence type="ECO:0000256" key="1">
    <source>
        <dbReference type="ARBA" id="ARBA00004496"/>
    </source>
</evidence>
<dbReference type="GO" id="GO:0032267">
    <property type="term" value="F:tRNA(Ile)-lysidine synthase activity"/>
    <property type="evidence" value="ECO:0007669"/>
    <property type="project" value="UniProtKB-EC"/>
</dbReference>
<comment type="catalytic activity">
    <reaction evidence="7 8">
        <text>cytidine(34) in tRNA(Ile2) + L-lysine + ATP = lysidine(34) in tRNA(Ile2) + AMP + diphosphate + H(+)</text>
        <dbReference type="Rhea" id="RHEA:43744"/>
        <dbReference type="Rhea" id="RHEA-COMP:10625"/>
        <dbReference type="Rhea" id="RHEA-COMP:10670"/>
        <dbReference type="ChEBI" id="CHEBI:15378"/>
        <dbReference type="ChEBI" id="CHEBI:30616"/>
        <dbReference type="ChEBI" id="CHEBI:32551"/>
        <dbReference type="ChEBI" id="CHEBI:33019"/>
        <dbReference type="ChEBI" id="CHEBI:82748"/>
        <dbReference type="ChEBI" id="CHEBI:83665"/>
        <dbReference type="ChEBI" id="CHEBI:456215"/>
        <dbReference type="EC" id="6.3.4.19"/>
    </reaction>
</comment>
<gene>
    <name evidence="8 10" type="primary">tilS</name>
    <name evidence="10" type="ORF">D8S85_06990</name>
</gene>
<dbReference type="GO" id="GO:0005524">
    <property type="term" value="F:ATP binding"/>
    <property type="evidence" value="ECO:0007669"/>
    <property type="project" value="UniProtKB-UniRule"/>
</dbReference>
<keyword evidence="6 8" id="KW-0067">ATP-binding</keyword>
<evidence type="ECO:0000256" key="5">
    <source>
        <dbReference type="ARBA" id="ARBA00022741"/>
    </source>
</evidence>
<dbReference type="HAMAP" id="MF_01161">
    <property type="entry name" value="tRNA_Ile_lys_synt"/>
    <property type="match status" value="1"/>
</dbReference>
<dbReference type="PANTHER" id="PTHR43033:SF1">
    <property type="entry name" value="TRNA(ILE)-LYSIDINE SYNTHASE-RELATED"/>
    <property type="match status" value="1"/>
</dbReference>
<dbReference type="InterPro" id="IPR012094">
    <property type="entry name" value="tRNA_Ile_lys_synt"/>
</dbReference>
<proteinExistence type="inferred from homology"/>
<evidence type="ECO:0000256" key="8">
    <source>
        <dbReference type="HAMAP-Rule" id="MF_01161"/>
    </source>
</evidence>
<dbReference type="InterPro" id="IPR012795">
    <property type="entry name" value="tRNA_Ile_lys_synt_N"/>
</dbReference>
<keyword evidence="4 8" id="KW-0819">tRNA processing</keyword>
<dbReference type="InterPro" id="IPR011063">
    <property type="entry name" value="TilS/TtcA_N"/>
</dbReference>
<evidence type="ECO:0000256" key="2">
    <source>
        <dbReference type="ARBA" id="ARBA00022490"/>
    </source>
</evidence>
<dbReference type="CDD" id="cd01992">
    <property type="entry name" value="TilS_N"/>
    <property type="match status" value="1"/>
</dbReference>
<dbReference type="OrthoDB" id="9807403at2"/>
<dbReference type="SMART" id="SM00977">
    <property type="entry name" value="TilS_C"/>
    <property type="match status" value="1"/>
</dbReference>
<evidence type="ECO:0000313" key="10">
    <source>
        <dbReference type="EMBL" id="AZS29332.1"/>
    </source>
</evidence>
<dbReference type="Gene3D" id="3.40.50.620">
    <property type="entry name" value="HUPs"/>
    <property type="match status" value="1"/>
</dbReference>
<evidence type="ECO:0000256" key="6">
    <source>
        <dbReference type="ARBA" id="ARBA00022840"/>
    </source>
</evidence>
<keyword evidence="5 8" id="KW-0547">Nucleotide-binding</keyword>
<evidence type="ECO:0000256" key="7">
    <source>
        <dbReference type="ARBA" id="ARBA00048539"/>
    </source>
</evidence>
<dbReference type="Pfam" id="PF11734">
    <property type="entry name" value="TilS_C"/>
    <property type="match status" value="1"/>
</dbReference>
<protein>
    <recommendedName>
        <fullName evidence="8">tRNA(Ile)-lysidine synthase</fullName>
        <ecNumber evidence="8">6.3.4.19</ecNumber>
    </recommendedName>
    <alternativeName>
        <fullName evidence="8">tRNA(Ile)-2-lysyl-cytidine synthase</fullName>
    </alternativeName>
    <alternativeName>
        <fullName evidence="8">tRNA(Ile)-lysidine synthetase</fullName>
    </alternativeName>
</protein>
<dbReference type="GO" id="GO:0005737">
    <property type="term" value="C:cytoplasm"/>
    <property type="evidence" value="ECO:0007669"/>
    <property type="project" value="UniProtKB-SubCell"/>
</dbReference>
<dbReference type="KEGG" id="buy:D8S85_06990"/>
<evidence type="ECO:0000313" key="11">
    <source>
        <dbReference type="Proteomes" id="UP000270673"/>
    </source>
</evidence>
<evidence type="ECO:0000256" key="4">
    <source>
        <dbReference type="ARBA" id="ARBA00022694"/>
    </source>
</evidence>
<feature type="binding site" evidence="8">
    <location>
        <begin position="25"/>
        <end position="30"/>
    </location>
    <ligand>
        <name>ATP</name>
        <dbReference type="ChEBI" id="CHEBI:30616"/>
    </ligand>
</feature>
<accession>A0A3S9VRY2</accession>
<dbReference type="Pfam" id="PF01171">
    <property type="entry name" value="ATP_bind_3"/>
    <property type="match status" value="1"/>
</dbReference>
<comment type="function">
    <text evidence="8">Ligates lysine onto the cytidine present at position 34 of the AUA codon-specific tRNA(Ile) that contains the anticodon CAU, in an ATP-dependent manner. Cytidine is converted to lysidine, thus changing the amino acid specificity of the tRNA from methionine to isoleucine.</text>
</comment>
<evidence type="ECO:0000256" key="3">
    <source>
        <dbReference type="ARBA" id="ARBA00022598"/>
    </source>
</evidence>
<dbReference type="PANTHER" id="PTHR43033">
    <property type="entry name" value="TRNA(ILE)-LYSIDINE SYNTHASE-RELATED"/>
    <property type="match status" value="1"/>
</dbReference>